<dbReference type="SUPFAM" id="SSF109854">
    <property type="entry name" value="DinB/YfiT-like putative metalloenzymes"/>
    <property type="match status" value="1"/>
</dbReference>
<keyword evidence="2" id="KW-1185">Reference proteome</keyword>
<dbReference type="OrthoDB" id="893570at2"/>
<dbReference type="STRING" id="686796.SAMN04488104_100625"/>
<dbReference type="EMBL" id="FNAC01000006">
    <property type="protein sequence ID" value="SDC79215.1"/>
    <property type="molecule type" value="Genomic_DNA"/>
</dbReference>
<sequence>MTSHFLELFDRDLNRLINEINSFEHEENLWKVTNGITNSSANLALHLCGNLRHFLAKELGGFDYERDRDFEFSGSGLSKKTILEEVELTQKQVYLSLEGIENNLLAKEYPIQHFGKPMTYAYFLIHLYGHLNYHLGQINYLRRMIES</sequence>
<dbReference type="RefSeq" id="WP_087938203.1">
    <property type="nucleotide sequence ID" value="NZ_FNAC01000006.1"/>
</dbReference>
<evidence type="ECO:0000313" key="1">
    <source>
        <dbReference type="EMBL" id="SDC79215.1"/>
    </source>
</evidence>
<evidence type="ECO:0000313" key="2">
    <source>
        <dbReference type="Proteomes" id="UP000199060"/>
    </source>
</evidence>
<name>A0A1G6PIM1_9BACT</name>
<proteinExistence type="predicted"/>
<organism evidence="1 2">
    <name type="scientific">Algoriphagus faecimaris</name>
    <dbReference type="NCBI Taxonomy" id="686796"/>
    <lineage>
        <taxon>Bacteria</taxon>
        <taxon>Pseudomonadati</taxon>
        <taxon>Bacteroidota</taxon>
        <taxon>Cytophagia</taxon>
        <taxon>Cytophagales</taxon>
        <taxon>Cyclobacteriaceae</taxon>
        <taxon>Algoriphagus</taxon>
    </lineage>
</organism>
<dbReference type="Pfam" id="PF07609">
    <property type="entry name" value="DUF1572"/>
    <property type="match status" value="1"/>
</dbReference>
<dbReference type="AlphaFoldDB" id="A0A1G6PIM1"/>
<gene>
    <name evidence="1" type="ORF">SAMN04488104_100625</name>
</gene>
<dbReference type="Gene3D" id="1.20.120.450">
    <property type="entry name" value="dinb family like domain"/>
    <property type="match status" value="1"/>
</dbReference>
<dbReference type="InterPro" id="IPR034660">
    <property type="entry name" value="DinB/YfiT-like"/>
</dbReference>
<accession>A0A1G6PIM1</accession>
<dbReference type="InterPro" id="IPR011466">
    <property type="entry name" value="DUF1572"/>
</dbReference>
<dbReference type="Proteomes" id="UP000199060">
    <property type="component" value="Unassembled WGS sequence"/>
</dbReference>
<reference evidence="2" key="1">
    <citation type="submission" date="2016-10" db="EMBL/GenBank/DDBJ databases">
        <authorList>
            <person name="Varghese N."/>
            <person name="Submissions S."/>
        </authorList>
    </citation>
    <scope>NUCLEOTIDE SEQUENCE [LARGE SCALE GENOMIC DNA]</scope>
    <source>
        <strain evidence="2">DSM 23095</strain>
    </source>
</reference>
<evidence type="ECO:0008006" key="3">
    <source>
        <dbReference type="Google" id="ProtNLM"/>
    </source>
</evidence>
<protein>
    <recommendedName>
        <fullName evidence="3">DinB superfamily protein</fullName>
    </recommendedName>
</protein>